<feature type="compositionally biased region" description="Polar residues" evidence="1">
    <location>
        <begin position="23"/>
        <end position="34"/>
    </location>
</feature>
<organism evidence="2 3">
    <name type="scientific">Coprinopsis marcescibilis</name>
    <name type="common">Agaric fungus</name>
    <name type="synonym">Psathyrella marcescibilis</name>
    <dbReference type="NCBI Taxonomy" id="230819"/>
    <lineage>
        <taxon>Eukaryota</taxon>
        <taxon>Fungi</taxon>
        <taxon>Dikarya</taxon>
        <taxon>Basidiomycota</taxon>
        <taxon>Agaricomycotina</taxon>
        <taxon>Agaricomycetes</taxon>
        <taxon>Agaricomycetidae</taxon>
        <taxon>Agaricales</taxon>
        <taxon>Agaricineae</taxon>
        <taxon>Psathyrellaceae</taxon>
        <taxon>Coprinopsis</taxon>
    </lineage>
</organism>
<evidence type="ECO:0000313" key="3">
    <source>
        <dbReference type="Proteomes" id="UP000307440"/>
    </source>
</evidence>
<name>A0A5C3KC96_COPMA</name>
<evidence type="ECO:0000256" key="1">
    <source>
        <dbReference type="SAM" id="MobiDB-lite"/>
    </source>
</evidence>
<feature type="compositionally biased region" description="Basic and acidic residues" evidence="1">
    <location>
        <begin position="75"/>
        <end position="91"/>
    </location>
</feature>
<dbReference type="Proteomes" id="UP000307440">
    <property type="component" value="Unassembled WGS sequence"/>
</dbReference>
<evidence type="ECO:0000313" key="2">
    <source>
        <dbReference type="EMBL" id="TFK17273.1"/>
    </source>
</evidence>
<protein>
    <submittedName>
        <fullName evidence="2">Uncharacterized protein</fullName>
    </submittedName>
</protein>
<dbReference type="AlphaFoldDB" id="A0A5C3KC96"/>
<reference evidence="2 3" key="1">
    <citation type="journal article" date="2019" name="Nat. Ecol. Evol.">
        <title>Megaphylogeny resolves global patterns of mushroom evolution.</title>
        <authorList>
            <person name="Varga T."/>
            <person name="Krizsan K."/>
            <person name="Foldi C."/>
            <person name="Dima B."/>
            <person name="Sanchez-Garcia M."/>
            <person name="Sanchez-Ramirez S."/>
            <person name="Szollosi G.J."/>
            <person name="Szarkandi J.G."/>
            <person name="Papp V."/>
            <person name="Albert L."/>
            <person name="Andreopoulos W."/>
            <person name="Angelini C."/>
            <person name="Antonin V."/>
            <person name="Barry K.W."/>
            <person name="Bougher N.L."/>
            <person name="Buchanan P."/>
            <person name="Buyck B."/>
            <person name="Bense V."/>
            <person name="Catcheside P."/>
            <person name="Chovatia M."/>
            <person name="Cooper J."/>
            <person name="Damon W."/>
            <person name="Desjardin D."/>
            <person name="Finy P."/>
            <person name="Geml J."/>
            <person name="Haridas S."/>
            <person name="Hughes K."/>
            <person name="Justo A."/>
            <person name="Karasinski D."/>
            <person name="Kautmanova I."/>
            <person name="Kiss B."/>
            <person name="Kocsube S."/>
            <person name="Kotiranta H."/>
            <person name="LaButti K.M."/>
            <person name="Lechner B.E."/>
            <person name="Liimatainen K."/>
            <person name="Lipzen A."/>
            <person name="Lukacs Z."/>
            <person name="Mihaltcheva S."/>
            <person name="Morgado L.N."/>
            <person name="Niskanen T."/>
            <person name="Noordeloos M.E."/>
            <person name="Ohm R.A."/>
            <person name="Ortiz-Santana B."/>
            <person name="Ovrebo C."/>
            <person name="Racz N."/>
            <person name="Riley R."/>
            <person name="Savchenko A."/>
            <person name="Shiryaev A."/>
            <person name="Soop K."/>
            <person name="Spirin V."/>
            <person name="Szebenyi C."/>
            <person name="Tomsovsky M."/>
            <person name="Tulloss R.E."/>
            <person name="Uehling J."/>
            <person name="Grigoriev I.V."/>
            <person name="Vagvolgyi C."/>
            <person name="Papp T."/>
            <person name="Martin F.M."/>
            <person name="Miettinen O."/>
            <person name="Hibbett D.S."/>
            <person name="Nagy L.G."/>
        </authorList>
    </citation>
    <scope>NUCLEOTIDE SEQUENCE [LARGE SCALE GENOMIC DNA]</scope>
    <source>
        <strain evidence="2 3">CBS 121175</strain>
    </source>
</reference>
<feature type="compositionally biased region" description="Basic and acidic residues" evidence="1">
    <location>
        <begin position="1"/>
        <end position="18"/>
    </location>
</feature>
<dbReference type="EMBL" id="ML210540">
    <property type="protein sequence ID" value="TFK17273.1"/>
    <property type="molecule type" value="Genomic_DNA"/>
</dbReference>
<proteinExistence type="predicted"/>
<feature type="compositionally biased region" description="Polar residues" evidence="1">
    <location>
        <begin position="49"/>
        <end position="74"/>
    </location>
</feature>
<sequence>MKEPKVKFASNSRRESSHKSSKGQKSYILNSSSEDIIVASQKSKREKPSVTSSSRHSTPTFDDQNTSYDDSTAQEGEHLGSPHSFDSTEKQVKEATAGDLFVAVSGNQKAFWVMYSDNKWHNISEKEAHPTLSNHQLRISQGNPSWVTNKTGHTYEYKGI</sequence>
<keyword evidence="3" id="KW-1185">Reference proteome</keyword>
<feature type="region of interest" description="Disordered" evidence="1">
    <location>
        <begin position="1"/>
        <end position="91"/>
    </location>
</feature>
<gene>
    <name evidence="2" type="ORF">FA15DRAFT_661566</name>
</gene>
<accession>A0A5C3KC96</accession>